<dbReference type="Pfam" id="PF05016">
    <property type="entry name" value="ParE_toxin"/>
    <property type="match status" value="1"/>
</dbReference>
<evidence type="ECO:0000313" key="3">
    <source>
        <dbReference type="EMBL" id="MBD2620357.1"/>
    </source>
</evidence>
<evidence type="ECO:0000256" key="2">
    <source>
        <dbReference type="ARBA" id="ARBA00022649"/>
    </source>
</evidence>
<dbReference type="RefSeq" id="WP_190718218.1">
    <property type="nucleotide sequence ID" value="NZ_JACJSW010000022.1"/>
</dbReference>
<dbReference type="InterPro" id="IPR007712">
    <property type="entry name" value="RelE/ParE_toxin"/>
</dbReference>
<evidence type="ECO:0000256" key="1">
    <source>
        <dbReference type="ARBA" id="ARBA00006226"/>
    </source>
</evidence>
<comment type="caution">
    <text evidence="3">The sequence shown here is derived from an EMBL/GenBank/DDBJ whole genome shotgun (WGS) entry which is preliminary data.</text>
</comment>
<proteinExistence type="inferred from homology"/>
<dbReference type="Proteomes" id="UP000636187">
    <property type="component" value="Unassembled WGS sequence"/>
</dbReference>
<gene>
    <name evidence="3" type="ORF">H6G48_01005</name>
</gene>
<reference evidence="3 4" key="1">
    <citation type="journal article" date="2020" name="ISME J.">
        <title>Comparative genomics reveals insights into cyanobacterial evolution and habitat adaptation.</title>
        <authorList>
            <person name="Chen M.Y."/>
            <person name="Teng W.K."/>
            <person name="Zhao L."/>
            <person name="Hu C.X."/>
            <person name="Zhou Y.K."/>
            <person name="Han B.P."/>
            <person name="Song L.R."/>
            <person name="Shu W.S."/>
        </authorList>
    </citation>
    <scope>NUCLEOTIDE SEQUENCE [LARGE SCALE GENOMIC DNA]</scope>
    <source>
        <strain evidence="3 4">FACHB-1344</strain>
    </source>
</reference>
<protein>
    <submittedName>
        <fullName evidence="3">Type II toxin-antitoxin system RelE/ParE family toxin</fullName>
    </submittedName>
</protein>
<dbReference type="Gene3D" id="3.30.2310.20">
    <property type="entry name" value="RelE-like"/>
    <property type="match status" value="1"/>
</dbReference>
<organism evidence="3 4">
    <name type="scientific">Microcystis flos-aquae FACHB-1344</name>
    <dbReference type="NCBI Taxonomy" id="2692899"/>
    <lineage>
        <taxon>Bacteria</taxon>
        <taxon>Bacillati</taxon>
        <taxon>Cyanobacteriota</taxon>
        <taxon>Cyanophyceae</taxon>
        <taxon>Oscillatoriophycideae</taxon>
        <taxon>Chroococcales</taxon>
        <taxon>Microcystaceae</taxon>
        <taxon>Microcystis</taxon>
    </lineage>
</organism>
<dbReference type="EMBL" id="JACJSW010000022">
    <property type="protein sequence ID" value="MBD2620357.1"/>
    <property type="molecule type" value="Genomic_DNA"/>
</dbReference>
<accession>A0ABR8HLM2</accession>
<evidence type="ECO:0000313" key="4">
    <source>
        <dbReference type="Proteomes" id="UP000636187"/>
    </source>
</evidence>
<comment type="similarity">
    <text evidence="1">Belongs to the RelE toxin family.</text>
</comment>
<sequence length="106" mass="12706">MRFIFELANQYIISTEAIRDMEQILDYLANTNISAGEKFLEEFGKKCRYLSQFPLMGRSYREIRPYLRGLPMKNYIIFYRLTEQGLEIMPVIKGERDLEAFFFEKP</sequence>
<dbReference type="InterPro" id="IPR051803">
    <property type="entry name" value="TA_system_RelE-like_toxin"/>
</dbReference>
<dbReference type="InterPro" id="IPR035093">
    <property type="entry name" value="RelE/ParE_toxin_dom_sf"/>
</dbReference>
<dbReference type="PANTHER" id="PTHR33755:SF6">
    <property type="entry name" value="PLASMID STABILIZATION SYSTEM PROTEIN"/>
    <property type="match status" value="1"/>
</dbReference>
<dbReference type="PANTHER" id="PTHR33755">
    <property type="entry name" value="TOXIN PARE1-RELATED"/>
    <property type="match status" value="1"/>
</dbReference>
<name>A0ABR8HLM2_9CHRO</name>
<keyword evidence="4" id="KW-1185">Reference proteome</keyword>
<keyword evidence="2" id="KW-1277">Toxin-antitoxin system</keyword>